<keyword evidence="2" id="KW-1185">Reference proteome</keyword>
<organism evidence="1 2">
    <name type="scientific">Gnathostoma spinigerum</name>
    <dbReference type="NCBI Taxonomy" id="75299"/>
    <lineage>
        <taxon>Eukaryota</taxon>
        <taxon>Metazoa</taxon>
        <taxon>Ecdysozoa</taxon>
        <taxon>Nematoda</taxon>
        <taxon>Chromadorea</taxon>
        <taxon>Rhabditida</taxon>
        <taxon>Spirurina</taxon>
        <taxon>Gnathostomatomorpha</taxon>
        <taxon>Gnathostomatoidea</taxon>
        <taxon>Gnathostomatidae</taxon>
        <taxon>Gnathostoma</taxon>
    </lineage>
</organism>
<proteinExistence type="predicted"/>
<comment type="caution">
    <text evidence="1">The sequence shown here is derived from an EMBL/GenBank/DDBJ whole genome shotgun (WGS) entry which is preliminary data.</text>
</comment>
<dbReference type="AlphaFoldDB" id="A0ABD6EF02"/>
<gene>
    <name evidence="1" type="ORF">AB6A40_002643</name>
</gene>
<protein>
    <submittedName>
        <fullName evidence="1">Uncharacterized protein</fullName>
    </submittedName>
</protein>
<reference evidence="1 2" key="1">
    <citation type="submission" date="2024-08" db="EMBL/GenBank/DDBJ databases">
        <title>Gnathostoma spinigerum genome.</title>
        <authorList>
            <person name="Gonzalez-Bertolin B."/>
            <person name="Monzon S."/>
            <person name="Zaballos A."/>
            <person name="Jimenez P."/>
            <person name="Dekumyoy P."/>
            <person name="Varona S."/>
            <person name="Cuesta I."/>
            <person name="Sumanam S."/>
            <person name="Adisakwattana P."/>
            <person name="Gasser R.B."/>
            <person name="Hernandez-Gonzalez A."/>
            <person name="Young N.D."/>
            <person name="Perteguer M.J."/>
        </authorList>
    </citation>
    <scope>NUCLEOTIDE SEQUENCE [LARGE SCALE GENOMIC DNA]</scope>
    <source>
        <strain evidence="1">AL3</strain>
        <tissue evidence="1">Liver</tissue>
    </source>
</reference>
<dbReference type="Proteomes" id="UP001608902">
    <property type="component" value="Unassembled WGS sequence"/>
</dbReference>
<evidence type="ECO:0000313" key="2">
    <source>
        <dbReference type="Proteomes" id="UP001608902"/>
    </source>
</evidence>
<sequence length="115" mass="12965">MCARGSNLLGLLLKITEITGNKRYKQTTADNAERQLCIRSCFSAMTAAMRLRNSANLAIRYATEDLRAFTAECSRKCSKSDILYRLKETNECVQLNDPLVLHNLPRIIQSSAFYG</sequence>
<evidence type="ECO:0000313" key="1">
    <source>
        <dbReference type="EMBL" id="MFH4975934.1"/>
    </source>
</evidence>
<accession>A0ABD6EF02</accession>
<name>A0ABD6EF02_9BILA</name>
<dbReference type="EMBL" id="JBGFUD010001206">
    <property type="protein sequence ID" value="MFH4975934.1"/>
    <property type="molecule type" value="Genomic_DNA"/>
</dbReference>